<accession>A0ABU7MJS4</accession>
<reference evidence="2 3" key="1">
    <citation type="submission" date="2024-01" db="EMBL/GenBank/DDBJ databases">
        <title>Draft genome sequence of Gordonia sp. LSe1-13.</title>
        <authorList>
            <person name="Suphannarot A."/>
            <person name="Mingma R."/>
        </authorList>
    </citation>
    <scope>NUCLEOTIDE SEQUENCE [LARGE SCALE GENOMIC DNA]</scope>
    <source>
        <strain evidence="2 3">LSe1-13</strain>
    </source>
</reference>
<sequence length="111" mass="11717">MTKHFASANIVELDKVDTPAGDGNSTIRTGLHHMGSVGDVDFGVWEVEPGVLDGVVEAAEVFVVLSGAATIVSDGDPEPLGVGPGDVVRLIVGQRVRWDVTETVRKVYVHP</sequence>
<gene>
    <name evidence="2" type="ORF">VZC37_22040</name>
</gene>
<comment type="caution">
    <text evidence="2">The sequence shown here is derived from an EMBL/GenBank/DDBJ whole genome shotgun (WGS) entry which is preliminary data.</text>
</comment>
<name>A0ABU7MJS4_9ACTN</name>
<evidence type="ECO:0000313" key="2">
    <source>
        <dbReference type="EMBL" id="MEE3853033.1"/>
    </source>
</evidence>
<organism evidence="2 3">
    <name type="scientific">Gordonia sesuvii</name>
    <dbReference type="NCBI Taxonomy" id="3116777"/>
    <lineage>
        <taxon>Bacteria</taxon>
        <taxon>Bacillati</taxon>
        <taxon>Actinomycetota</taxon>
        <taxon>Actinomycetes</taxon>
        <taxon>Mycobacteriales</taxon>
        <taxon>Gordoniaceae</taxon>
        <taxon>Gordonia</taxon>
    </lineage>
</organism>
<protein>
    <submittedName>
        <fullName evidence="2">Cupin domain-containing protein</fullName>
    </submittedName>
</protein>
<evidence type="ECO:0000313" key="3">
    <source>
        <dbReference type="Proteomes" id="UP001347146"/>
    </source>
</evidence>
<dbReference type="EMBL" id="JAZDUF010000008">
    <property type="protein sequence ID" value="MEE3853033.1"/>
    <property type="molecule type" value="Genomic_DNA"/>
</dbReference>
<keyword evidence="3" id="KW-1185">Reference proteome</keyword>
<proteinExistence type="predicted"/>
<evidence type="ECO:0000259" key="1">
    <source>
        <dbReference type="Pfam" id="PF05899"/>
    </source>
</evidence>
<feature type="domain" description="(S)-ureidoglycine aminohydrolase cupin" evidence="1">
    <location>
        <begin position="40"/>
        <end position="108"/>
    </location>
</feature>
<dbReference type="Proteomes" id="UP001347146">
    <property type="component" value="Unassembled WGS sequence"/>
</dbReference>
<dbReference type="Pfam" id="PF05899">
    <property type="entry name" value="Cupin_3"/>
    <property type="match status" value="1"/>
</dbReference>
<dbReference type="PANTHER" id="PTHR40943">
    <property type="entry name" value="CYTOPLASMIC PROTEIN-RELATED"/>
    <property type="match status" value="1"/>
</dbReference>
<dbReference type="InterPro" id="IPR014710">
    <property type="entry name" value="RmlC-like_jellyroll"/>
</dbReference>
<dbReference type="InterPro" id="IPR008579">
    <property type="entry name" value="UGlyAH_Cupin_dom"/>
</dbReference>
<dbReference type="RefSeq" id="WP_330435798.1">
    <property type="nucleotide sequence ID" value="NZ_JAZDUF010000008.1"/>
</dbReference>
<dbReference type="Gene3D" id="2.60.120.10">
    <property type="entry name" value="Jelly Rolls"/>
    <property type="match status" value="1"/>
</dbReference>
<dbReference type="SUPFAM" id="SSF51182">
    <property type="entry name" value="RmlC-like cupins"/>
    <property type="match status" value="1"/>
</dbReference>
<dbReference type="InterPro" id="IPR011051">
    <property type="entry name" value="RmlC_Cupin_sf"/>
</dbReference>
<dbReference type="PANTHER" id="PTHR40943:SF1">
    <property type="entry name" value="CYTOPLASMIC PROTEIN"/>
    <property type="match status" value="1"/>
</dbReference>